<evidence type="ECO:0000313" key="2">
    <source>
        <dbReference type="Proteomes" id="UP000046122"/>
    </source>
</evidence>
<protein>
    <submittedName>
        <fullName evidence="1">Uncharacterized protein</fullName>
    </submittedName>
</protein>
<reference evidence="1 2" key="1">
    <citation type="submission" date="2014-08" db="EMBL/GenBank/DDBJ databases">
        <authorList>
            <person name="Moulin Lionel"/>
        </authorList>
    </citation>
    <scope>NUCLEOTIDE SEQUENCE [LARGE SCALE GENOMIC DNA]</scope>
</reference>
<dbReference type="EMBL" id="CCNE01000005">
    <property type="protein sequence ID" value="CDX51471.1"/>
    <property type="molecule type" value="Genomic_DNA"/>
</dbReference>
<accession>A0A090G3M2</accession>
<name>A0A090G3M2_MESPL</name>
<dbReference type="Proteomes" id="UP000046122">
    <property type="component" value="Unassembled WGS sequence"/>
</dbReference>
<proteinExistence type="predicted"/>
<dbReference type="AlphaFoldDB" id="A0A090G3M2"/>
<evidence type="ECO:0000313" key="1">
    <source>
        <dbReference type="EMBL" id="CDX51471.1"/>
    </source>
</evidence>
<organism evidence="1 2">
    <name type="scientific">Mesorhizobium plurifarium</name>
    <dbReference type="NCBI Taxonomy" id="69974"/>
    <lineage>
        <taxon>Bacteria</taxon>
        <taxon>Pseudomonadati</taxon>
        <taxon>Pseudomonadota</taxon>
        <taxon>Alphaproteobacteria</taxon>
        <taxon>Hyphomicrobiales</taxon>
        <taxon>Phyllobacteriaceae</taxon>
        <taxon>Mesorhizobium</taxon>
    </lineage>
</organism>
<gene>
    <name evidence="1" type="ORF">MPL3365_130481</name>
</gene>
<sequence>MLSIFVATAEIHSRSVMKEALSAGEKVLASGRDSVRFSGRSMPVPVPGCDKGVADASLRIALIEAHVRSI</sequence>